<dbReference type="Proteomes" id="UP000251485">
    <property type="component" value="Unassembled WGS sequence"/>
</dbReference>
<name>A0A2X2BLI8_PROMI</name>
<sequence>MQIIEYVLHMLIQGSAVPVTEDIYTQSECNKRAEYLMSVRNVKVVCGEVWNER</sequence>
<evidence type="ECO:0000313" key="1">
    <source>
        <dbReference type="EMBL" id="SPY96807.1"/>
    </source>
</evidence>
<dbReference type="AlphaFoldDB" id="A0A2X2BLI8"/>
<dbReference type="EMBL" id="UAUE01000020">
    <property type="protein sequence ID" value="SPY96807.1"/>
    <property type="molecule type" value="Genomic_DNA"/>
</dbReference>
<proteinExistence type="predicted"/>
<accession>A0A2X2BLI8</accession>
<protein>
    <submittedName>
        <fullName evidence="1">Uncharacterized protein</fullName>
    </submittedName>
</protein>
<gene>
    <name evidence="1" type="ORF">NCTC10975_02545</name>
</gene>
<organism evidence="1 2">
    <name type="scientific">Proteus mirabilis</name>
    <dbReference type="NCBI Taxonomy" id="584"/>
    <lineage>
        <taxon>Bacteria</taxon>
        <taxon>Pseudomonadati</taxon>
        <taxon>Pseudomonadota</taxon>
        <taxon>Gammaproteobacteria</taxon>
        <taxon>Enterobacterales</taxon>
        <taxon>Morganellaceae</taxon>
        <taxon>Proteus</taxon>
    </lineage>
</organism>
<reference evidence="1 2" key="1">
    <citation type="submission" date="2018-06" db="EMBL/GenBank/DDBJ databases">
        <authorList>
            <consortium name="Pathogen Informatics"/>
            <person name="Doyle S."/>
        </authorList>
    </citation>
    <scope>NUCLEOTIDE SEQUENCE [LARGE SCALE GENOMIC DNA]</scope>
    <source>
        <strain evidence="1 2">NCTC10975</strain>
    </source>
</reference>
<evidence type="ECO:0000313" key="2">
    <source>
        <dbReference type="Proteomes" id="UP000251485"/>
    </source>
</evidence>